<dbReference type="SMART" id="SM00563">
    <property type="entry name" value="PlsC"/>
    <property type="match status" value="1"/>
</dbReference>
<dbReference type="GO" id="GO:0008654">
    <property type="term" value="P:phospholipid biosynthetic process"/>
    <property type="evidence" value="ECO:0007669"/>
    <property type="project" value="TreeGrafter"/>
</dbReference>
<evidence type="ECO:0000256" key="1">
    <source>
        <dbReference type="SAM" id="Phobius"/>
    </source>
</evidence>
<dbReference type="Proteomes" id="UP000070544">
    <property type="component" value="Unassembled WGS sequence"/>
</dbReference>
<keyword evidence="1" id="KW-0472">Membrane</keyword>
<keyword evidence="1" id="KW-0812">Transmembrane</keyword>
<dbReference type="InterPro" id="IPR052744">
    <property type="entry name" value="GPAT/DAPAT"/>
</dbReference>
<protein>
    <recommendedName>
        <fullName evidence="2">Phospholipid/glycerol acyltransferase domain-containing protein</fullName>
    </recommendedName>
</protein>
<gene>
    <name evidence="3" type="ORF">M427DRAFT_59376</name>
</gene>
<evidence type="ECO:0000313" key="4">
    <source>
        <dbReference type="Proteomes" id="UP000070544"/>
    </source>
</evidence>
<dbReference type="InterPro" id="IPR002123">
    <property type="entry name" value="Plipid/glycerol_acylTrfase"/>
</dbReference>
<sequence length="649" mass="71304">MSSKETKRLTPFGDPVETDPFYGDEFGIGIHNFLATFGRDTPYRIGKGIQEFVVKSFFREVTVRGIQNVPFVGPVIFVCGPHANQFMDGGVISSFTPRKVGFVMAKTSMDKPYLGRLARLTEAIPVKRPQDYVKKGQGTITIDEHSAVTLRGTDTEFTKFSPRWTITLPNKDKAEVLRVVSDTELVLKAPFADPTSAELLSKGSTYRVTPHFDQNVVFAGVHDRLISGGTIGIFPEGGSHDQPELLPLKAGFSLMALGAMAKQPGLDVKLVPTGLTYFNRDKFRSTAVLEFGAPISVPQEFVEKYKAGGAERRSACDALVSMAHDGLKAVTINAPDHDTLLLIQTIRRLYRPTNRKLDPGENLELTRRLIAGYVPYKDQPRHKALRARTAAYTEKLNQLGIHDHQVNNMPVSTLWVAGRLLYRIGQLGLFAALALPGAIITLPVGLVASVVSETKRKEAKAHSSVKLTGQDVIASWKIIIAGAYIPLHIGINTAALLTYLVYKHKLTPLSALAASPAVAVGLTALGYFTYRMTETLFSVYRSIKPLTIALLKRNATAELRAERAALQHDIYALVNDTASKVLGGNPDQIRLVSKQEAHYNEFMSDQLAKGVVPTEEESFRYVQQKMQPKVGLLGETDKDLFGFDPNAEA</sequence>
<dbReference type="OMA" id="RSRQTCF"/>
<accession>A0A139A780</accession>
<keyword evidence="4" id="KW-1185">Reference proteome</keyword>
<dbReference type="EMBL" id="KQ965786">
    <property type="protein sequence ID" value="KXS12637.1"/>
    <property type="molecule type" value="Genomic_DNA"/>
</dbReference>
<feature type="domain" description="Phospholipid/glycerol acyltransferase" evidence="2">
    <location>
        <begin position="76"/>
        <end position="278"/>
    </location>
</feature>
<dbReference type="PANTHER" id="PTHR31605:SF0">
    <property type="entry name" value="GLYCEROL-3-PHOSPHATE O-ACYLTRANSFERASE 1"/>
    <property type="match status" value="1"/>
</dbReference>
<dbReference type="GO" id="GO:0016287">
    <property type="term" value="F:glycerone-phosphate O-acyltransferase activity"/>
    <property type="evidence" value="ECO:0007669"/>
    <property type="project" value="TreeGrafter"/>
</dbReference>
<name>A0A139A780_GONPJ</name>
<dbReference type="AlphaFoldDB" id="A0A139A780"/>
<keyword evidence="1" id="KW-1133">Transmembrane helix</keyword>
<proteinExistence type="predicted"/>
<organism evidence="3 4">
    <name type="scientific">Gonapodya prolifera (strain JEL478)</name>
    <name type="common">Monoblepharis prolifera</name>
    <dbReference type="NCBI Taxonomy" id="1344416"/>
    <lineage>
        <taxon>Eukaryota</taxon>
        <taxon>Fungi</taxon>
        <taxon>Fungi incertae sedis</taxon>
        <taxon>Chytridiomycota</taxon>
        <taxon>Chytridiomycota incertae sedis</taxon>
        <taxon>Monoblepharidomycetes</taxon>
        <taxon>Monoblepharidales</taxon>
        <taxon>Gonapodyaceae</taxon>
        <taxon>Gonapodya</taxon>
    </lineage>
</organism>
<feature type="transmembrane region" description="Helical" evidence="1">
    <location>
        <begin position="472"/>
        <end position="502"/>
    </location>
</feature>
<feature type="transmembrane region" description="Helical" evidence="1">
    <location>
        <begin position="427"/>
        <end position="451"/>
    </location>
</feature>
<dbReference type="GO" id="GO:0004366">
    <property type="term" value="F:glycerol-3-phosphate O-acyltransferase activity"/>
    <property type="evidence" value="ECO:0007669"/>
    <property type="project" value="TreeGrafter"/>
</dbReference>
<feature type="transmembrane region" description="Helical" evidence="1">
    <location>
        <begin position="508"/>
        <end position="530"/>
    </location>
</feature>
<dbReference type="SUPFAM" id="SSF69593">
    <property type="entry name" value="Glycerol-3-phosphate (1)-acyltransferase"/>
    <property type="match status" value="2"/>
</dbReference>
<evidence type="ECO:0000313" key="3">
    <source>
        <dbReference type="EMBL" id="KXS12637.1"/>
    </source>
</evidence>
<dbReference type="PANTHER" id="PTHR31605">
    <property type="entry name" value="GLYCEROL-3-PHOSPHATE O-ACYLTRANSFERASE 1"/>
    <property type="match status" value="1"/>
</dbReference>
<reference evidence="3 4" key="1">
    <citation type="journal article" date="2015" name="Genome Biol. Evol.">
        <title>Phylogenomic analyses indicate that early fungi evolved digesting cell walls of algal ancestors of land plants.</title>
        <authorList>
            <person name="Chang Y."/>
            <person name="Wang S."/>
            <person name="Sekimoto S."/>
            <person name="Aerts A.L."/>
            <person name="Choi C."/>
            <person name="Clum A."/>
            <person name="LaButti K.M."/>
            <person name="Lindquist E.A."/>
            <person name="Yee Ngan C."/>
            <person name="Ohm R.A."/>
            <person name="Salamov A.A."/>
            <person name="Grigoriev I.V."/>
            <person name="Spatafora J.W."/>
            <person name="Berbee M.L."/>
        </authorList>
    </citation>
    <scope>NUCLEOTIDE SEQUENCE [LARGE SCALE GENOMIC DNA]</scope>
    <source>
        <strain evidence="3 4">JEL478</strain>
    </source>
</reference>
<evidence type="ECO:0000259" key="2">
    <source>
        <dbReference type="SMART" id="SM00563"/>
    </source>
</evidence>
<dbReference type="STRING" id="1344416.A0A139A780"/>
<dbReference type="OrthoDB" id="2427554at2759"/>